<accession>A0A3M7R2R8</accession>
<dbReference type="Proteomes" id="UP000276133">
    <property type="component" value="Unassembled WGS sequence"/>
</dbReference>
<dbReference type="AlphaFoldDB" id="A0A3M7R2R8"/>
<dbReference type="EMBL" id="REGN01004350">
    <property type="protein sequence ID" value="RNA17887.1"/>
    <property type="molecule type" value="Genomic_DNA"/>
</dbReference>
<organism evidence="1 2">
    <name type="scientific">Brachionus plicatilis</name>
    <name type="common">Marine rotifer</name>
    <name type="synonym">Brachionus muelleri</name>
    <dbReference type="NCBI Taxonomy" id="10195"/>
    <lineage>
        <taxon>Eukaryota</taxon>
        <taxon>Metazoa</taxon>
        <taxon>Spiralia</taxon>
        <taxon>Gnathifera</taxon>
        <taxon>Rotifera</taxon>
        <taxon>Eurotatoria</taxon>
        <taxon>Monogononta</taxon>
        <taxon>Pseudotrocha</taxon>
        <taxon>Ploima</taxon>
        <taxon>Brachionidae</taxon>
        <taxon>Brachionus</taxon>
    </lineage>
</organism>
<reference evidence="1 2" key="1">
    <citation type="journal article" date="2018" name="Sci. Rep.">
        <title>Genomic signatures of local adaptation to the degree of environmental predictability in rotifers.</title>
        <authorList>
            <person name="Franch-Gras L."/>
            <person name="Hahn C."/>
            <person name="Garcia-Roger E.M."/>
            <person name="Carmona M.J."/>
            <person name="Serra M."/>
            <person name="Gomez A."/>
        </authorList>
    </citation>
    <scope>NUCLEOTIDE SEQUENCE [LARGE SCALE GENOMIC DNA]</scope>
    <source>
        <strain evidence="1">HYR1</strain>
    </source>
</reference>
<sequence length="93" mass="9946">MLAYFALERKPAHTGQLLVVWQNEQLSVVVSILSLDQNFSAPVDQKKAVKTDVMASGAPVVVKVIVVVEHGTKSGGGGALQKDGPLPLRFVQH</sequence>
<comment type="caution">
    <text evidence="1">The sequence shown here is derived from an EMBL/GenBank/DDBJ whole genome shotgun (WGS) entry which is preliminary data.</text>
</comment>
<proteinExistence type="predicted"/>
<gene>
    <name evidence="1" type="ORF">BpHYR1_054529</name>
</gene>
<evidence type="ECO:0000313" key="1">
    <source>
        <dbReference type="EMBL" id="RNA17887.1"/>
    </source>
</evidence>
<keyword evidence="2" id="KW-1185">Reference proteome</keyword>
<name>A0A3M7R2R8_BRAPC</name>
<protein>
    <submittedName>
        <fullName evidence="1">Uncharacterized protein</fullName>
    </submittedName>
</protein>
<evidence type="ECO:0000313" key="2">
    <source>
        <dbReference type="Proteomes" id="UP000276133"/>
    </source>
</evidence>